<dbReference type="Gene3D" id="3.80.30.20">
    <property type="entry name" value="tm_1862 like domain"/>
    <property type="match status" value="1"/>
</dbReference>
<feature type="compositionally biased region" description="Basic and acidic residues" evidence="6">
    <location>
        <begin position="613"/>
        <end position="625"/>
    </location>
</feature>
<dbReference type="InterPro" id="IPR051198">
    <property type="entry name" value="BchE-like"/>
</dbReference>
<dbReference type="SFLD" id="SFLDS00029">
    <property type="entry name" value="Radical_SAM"/>
    <property type="match status" value="1"/>
</dbReference>
<evidence type="ECO:0000256" key="4">
    <source>
        <dbReference type="ARBA" id="ARBA00023004"/>
    </source>
</evidence>
<keyword evidence="2" id="KW-0949">S-adenosyl-L-methionine</keyword>
<dbReference type="InterPro" id="IPR006638">
    <property type="entry name" value="Elp3/MiaA/NifB-like_rSAM"/>
</dbReference>
<evidence type="ECO:0000259" key="7">
    <source>
        <dbReference type="PROSITE" id="PS51918"/>
    </source>
</evidence>
<dbReference type="Pfam" id="PF04055">
    <property type="entry name" value="Radical_SAM"/>
    <property type="match status" value="1"/>
</dbReference>
<dbReference type="SFLD" id="SFLDG01082">
    <property type="entry name" value="B12-binding_domain_containing"/>
    <property type="match status" value="1"/>
</dbReference>
<keyword evidence="3" id="KW-0479">Metal-binding</keyword>
<dbReference type="PANTHER" id="PTHR43409:SF4">
    <property type="entry name" value="RADICAL SAM SUPERFAMILY PROTEIN"/>
    <property type="match status" value="1"/>
</dbReference>
<dbReference type="PANTHER" id="PTHR43409">
    <property type="entry name" value="ANAEROBIC MAGNESIUM-PROTOPORPHYRIN IX MONOMETHYL ESTER CYCLASE-RELATED"/>
    <property type="match status" value="1"/>
</dbReference>
<dbReference type="EMBL" id="QAYG01000009">
    <property type="protein sequence ID" value="PTW58860.1"/>
    <property type="molecule type" value="Genomic_DNA"/>
</dbReference>
<sequence length="632" mass="71832">MAVTGSDTITTDLPPAVTIHAKAASREPEREAAGRGEVAGKPSGVFHFVMIKPTHYDDDGYPIQWLRSAIPSNTLACLNGLAEDARTRGVLGEGVDIRLHTFDETNRRVRPEKIARMIEREGGTALIGLVGVQSNQFPRALDLARSFRAHGLAVMIGGFHVSGCISMLPEMPPEMVAAQGEGISFFAGEAEEHRLDEVFREAYAGTLKPLYNYMKDLPGLVDEPTPILPSQHIGRTAGSHSSFDLGRGCPYQCSFCTIINVQGRKSRFRSPDDLERIIRDNLAQGINRFFITDDNFARNREWEAFFDRLIRLREDERLDIKFIIQVDTLCHKIDGFIDKATRAGVNRVFIGLENINPENLLAAKKRQNKITEYRDMLQAWRERGATTYAGYILGFPGDTRETILRDIAIIRKELPLDLLEFFFLTPLPGSEDHLNLYKKGAWMDPDLNKYDLNHRVAHHGKMSDAEWEQVYREAWDAYYSPDHIETVLRRAAAHPRGRPGNKLFLMLWFYLMVKYEGVHPLEGGYFRLKHRRDRRKGLPLENPLTFYSRFVAETVMKHLGYGSDLARVYWRYRKVKADPNRRAYTDRALSSGDLDMEELEMFTQTAGGQAAVDKSHRDKKLREAARSGVAAE</sequence>
<evidence type="ECO:0000313" key="8">
    <source>
        <dbReference type="EMBL" id="PTW58860.1"/>
    </source>
</evidence>
<dbReference type="SUPFAM" id="SSF102114">
    <property type="entry name" value="Radical SAM enzymes"/>
    <property type="match status" value="1"/>
</dbReference>
<feature type="region of interest" description="Disordered" evidence="6">
    <location>
        <begin position="606"/>
        <end position="632"/>
    </location>
</feature>
<keyword evidence="4" id="KW-0408">Iron</keyword>
<evidence type="ECO:0000256" key="2">
    <source>
        <dbReference type="ARBA" id="ARBA00022691"/>
    </source>
</evidence>
<protein>
    <submittedName>
        <fullName evidence="8">Radical SAM family protein</fullName>
    </submittedName>
</protein>
<evidence type="ECO:0000256" key="5">
    <source>
        <dbReference type="ARBA" id="ARBA00023014"/>
    </source>
</evidence>
<dbReference type="InterPro" id="IPR007197">
    <property type="entry name" value="rSAM"/>
</dbReference>
<accession>A0A2T5V552</accession>
<dbReference type="CDD" id="cd01335">
    <property type="entry name" value="Radical_SAM"/>
    <property type="match status" value="1"/>
</dbReference>
<dbReference type="InterPro" id="IPR023404">
    <property type="entry name" value="rSAM_horseshoe"/>
</dbReference>
<gene>
    <name evidence="8" type="ORF">C8N35_109165</name>
</gene>
<evidence type="ECO:0000313" key="9">
    <source>
        <dbReference type="Proteomes" id="UP000244081"/>
    </source>
</evidence>
<dbReference type="SMART" id="SM00729">
    <property type="entry name" value="Elp3"/>
    <property type="match status" value="1"/>
</dbReference>
<comment type="caution">
    <text evidence="8">The sequence shown here is derived from an EMBL/GenBank/DDBJ whole genome shotgun (WGS) entry which is preliminary data.</text>
</comment>
<keyword evidence="9" id="KW-1185">Reference proteome</keyword>
<organism evidence="8 9">
    <name type="scientific">Breoghania corrubedonensis</name>
    <dbReference type="NCBI Taxonomy" id="665038"/>
    <lineage>
        <taxon>Bacteria</taxon>
        <taxon>Pseudomonadati</taxon>
        <taxon>Pseudomonadota</taxon>
        <taxon>Alphaproteobacteria</taxon>
        <taxon>Hyphomicrobiales</taxon>
        <taxon>Stappiaceae</taxon>
        <taxon>Breoghania</taxon>
    </lineage>
</organism>
<name>A0A2T5V552_9HYPH</name>
<dbReference type="Proteomes" id="UP000244081">
    <property type="component" value="Unassembled WGS sequence"/>
</dbReference>
<comment type="cofactor">
    <cofactor evidence="1">
        <name>[4Fe-4S] cluster</name>
        <dbReference type="ChEBI" id="CHEBI:49883"/>
    </cofactor>
</comment>
<reference evidence="8 9" key="1">
    <citation type="submission" date="2018-04" db="EMBL/GenBank/DDBJ databases">
        <title>Genomic Encyclopedia of Archaeal and Bacterial Type Strains, Phase II (KMG-II): from individual species to whole genera.</title>
        <authorList>
            <person name="Goeker M."/>
        </authorList>
    </citation>
    <scope>NUCLEOTIDE SEQUENCE [LARGE SCALE GENOMIC DNA]</scope>
    <source>
        <strain evidence="8 9">DSM 23382</strain>
    </source>
</reference>
<feature type="domain" description="Radical SAM core" evidence="7">
    <location>
        <begin position="232"/>
        <end position="465"/>
    </location>
</feature>
<dbReference type="AlphaFoldDB" id="A0A2T5V552"/>
<proteinExistence type="predicted"/>
<dbReference type="PROSITE" id="PS51918">
    <property type="entry name" value="RADICAL_SAM"/>
    <property type="match status" value="1"/>
</dbReference>
<dbReference type="GO" id="GO:0046872">
    <property type="term" value="F:metal ion binding"/>
    <property type="evidence" value="ECO:0007669"/>
    <property type="project" value="UniProtKB-KW"/>
</dbReference>
<evidence type="ECO:0000256" key="6">
    <source>
        <dbReference type="SAM" id="MobiDB-lite"/>
    </source>
</evidence>
<dbReference type="GO" id="GO:0003824">
    <property type="term" value="F:catalytic activity"/>
    <property type="evidence" value="ECO:0007669"/>
    <property type="project" value="InterPro"/>
</dbReference>
<keyword evidence="5" id="KW-0411">Iron-sulfur</keyword>
<dbReference type="GO" id="GO:0051536">
    <property type="term" value="F:iron-sulfur cluster binding"/>
    <property type="evidence" value="ECO:0007669"/>
    <property type="project" value="UniProtKB-KW"/>
</dbReference>
<evidence type="ECO:0000256" key="3">
    <source>
        <dbReference type="ARBA" id="ARBA00022723"/>
    </source>
</evidence>
<dbReference type="InterPro" id="IPR058240">
    <property type="entry name" value="rSAM_sf"/>
</dbReference>
<evidence type="ECO:0000256" key="1">
    <source>
        <dbReference type="ARBA" id="ARBA00001966"/>
    </source>
</evidence>